<dbReference type="Pfam" id="PF00392">
    <property type="entry name" value="GntR"/>
    <property type="match status" value="1"/>
</dbReference>
<dbReference type="RefSeq" id="WP_169591630.1">
    <property type="nucleotide sequence ID" value="NZ_VCQU01000009.1"/>
</dbReference>
<dbReference type="CDD" id="cd07377">
    <property type="entry name" value="WHTH_GntR"/>
    <property type="match status" value="1"/>
</dbReference>
<evidence type="ECO:0000313" key="5">
    <source>
        <dbReference type="EMBL" id="NMN98046.1"/>
    </source>
</evidence>
<keyword evidence="2" id="KW-0238">DNA-binding</keyword>
<evidence type="ECO:0000256" key="2">
    <source>
        <dbReference type="ARBA" id="ARBA00023125"/>
    </source>
</evidence>
<dbReference type="GO" id="GO:0003700">
    <property type="term" value="F:DNA-binding transcription factor activity"/>
    <property type="evidence" value="ECO:0007669"/>
    <property type="project" value="InterPro"/>
</dbReference>
<dbReference type="InterPro" id="IPR000524">
    <property type="entry name" value="Tscrpt_reg_HTH_GntR"/>
</dbReference>
<dbReference type="SMART" id="SM00895">
    <property type="entry name" value="FCD"/>
    <property type="match status" value="1"/>
</dbReference>
<dbReference type="InterPro" id="IPR036388">
    <property type="entry name" value="WH-like_DNA-bd_sf"/>
</dbReference>
<dbReference type="InterPro" id="IPR036390">
    <property type="entry name" value="WH_DNA-bd_sf"/>
</dbReference>
<dbReference type="Gene3D" id="1.10.10.10">
    <property type="entry name" value="Winged helix-like DNA-binding domain superfamily/Winged helix DNA-binding domain"/>
    <property type="match status" value="1"/>
</dbReference>
<proteinExistence type="predicted"/>
<evidence type="ECO:0000256" key="3">
    <source>
        <dbReference type="ARBA" id="ARBA00023163"/>
    </source>
</evidence>
<dbReference type="PROSITE" id="PS50949">
    <property type="entry name" value="HTH_GNTR"/>
    <property type="match status" value="1"/>
</dbReference>
<name>A0A848KJP6_9NOCA</name>
<dbReference type="SUPFAM" id="SSF48008">
    <property type="entry name" value="GntR ligand-binding domain-like"/>
    <property type="match status" value="1"/>
</dbReference>
<dbReference type="GO" id="GO:0003677">
    <property type="term" value="F:DNA binding"/>
    <property type="evidence" value="ECO:0007669"/>
    <property type="project" value="UniProtKB-KW"/>
</dbReference>
<dbReference type="PANTHER" id="PTHR43537">
    <property type="entry name" value="TRANSCRIPTIONAL REGULATOR, GNTR FAMILY"/>
    <property type="match status" value="1"/>
</dbReference>
<feature type="domain" description="HTH gntR-type" evidence="4">
    <location>
        <begin position="10"/>
        <end position="76"/>
    </location>
</feature>
<accession>A0A848KJP6</accession>
<reference evidence="5 6" key="1">
    <citation type="submission" date="2019-05" db="EMBL/GenBank/DDBJ databases">
        <authorList>
            <person name="Lee S.D."/>
        </authorList>
    </citation>
    <scope>NUCLEOTIDE SEQUENCE [LARGE SCALE GENOMIC DNA]</scope>
    <source>
        <strain evidence="5 6">YC2-7</strain>
    </source>
</reference>
<dbReference type="SUPFAM" id="SSF46785">
    <property type="entry name" value="Winged helix' DNA-binding domain"/>
    <property type="match status" value="1"/>
</dbReference>
<dbReference type="AlphaFoldDB" id="A0A848KJP6"/>
<protein>
    <submittedName>
        <fullName evidence="5">GntR family transcriptional regulator</fullName>
    </submittedName>
</protein>
<keyword evidence="1" id="KW-0805">Transcription regulation</keyword>
<dbReference type="PRINTS" id="PR00035">
    <property type="entry name" value="HTHGNTR"/>
</dbReference>
<keyword evidence="3" id="KW-0804">Transcription</keyword>
<organism evidence="5 6">
    <name type="scientific">Antrihabitans stalactiti</name>
    <dbReference type="NCBI Taxonomy" id="2584121"/>
    <lineage>
        <taxon>Bacteria</taxon>
        <taxon>Bacillati</taxon>
        <taxon>Actinomycetota</taxon>
        <taxon>Actinomycetes</taxon>
        <taxon>Mycobacteriales</taxon>
        <taxon>Nocardiaceae</taxon>
        <taxon>Antrihabitans</taxon>
    </lineage>
</organism>
<evidence type="ECO:0000256" key="1">
    <source>
        <dbReference type="ARBA" id="ARBA00023015"/>
    </source>
</evidence>
<comment type="caution">
    <text evidence="5">The sequence shown here is derived from an EMBL/GenBank/DDBJ whole genome shotgun (WGS) entry which is preliminary data.</text>
</comment>
<reference evidence="5 6" key="2">
    <citation type="submission" date="2020-06" db="EMBL/GenBank/DDBJ databases">
        <title>Antribacter stalactiti gen. nov., sp. nov., a new member of the family Nacardiaceae isolated from a cave.</title>
        <authorList>
            <person name="Kim I.S."/>
        </authorList>
    </citation>
    <scope>NUCLEOTIDE SEQUENCE [LARGE SCALE GENOMIC DNA]</scope>
    <source>
        <strain evidence="5 6">YC2-7</strain>
    </source>
</reference>
<dbReference type="EMBL" id="VCQU01000009">
    <property type="protein sequence ID" value="NMN98046.1"/>
    <property type="molecule type" value="Genomic_DNA"/>
</dbReference>
<dbReference type="SMART" id="SM00345">
    <property type="entry name" value="HTH_GNTR"/>
    <property type="match status" value="1"/>
</dbReference>
<sequence>MVGRGSRQDRPLGEKVYNSLRRDLASGSISPNERLGEERLAELYGVSRTPVREALARLLADGLIERDHHGLYPYRPRLDELDGLYELRVTLESKGIQRVLDDPTLSHDHALLRAELGTWEQYRSASPSAGSDLVIADEHFHMVLLSSSGNPALADALEAVNARVRPARALDALSDERITTMIREHVHIAELVLEGRLRAARDSLISHIASSQTTVLERATRALSMAKLGLAVRD</sequence>
<evidence type="ECO:0000313" key="6">
    <source>
        <dbReference type="Proteomes" id="UP000535543"/>
    </source>
</evidence>
<gene>
    <name evidence="5" type="ORF">FGL95_23690</name>
</gene>
<dbReference type="PANTHER" id="PTHR43537:SF45">
    <property type="entry name" value="GNTR FAMILY REGULATORY PROTEIN"/>
    <property type="match status" value="1"/>
</dbReference>
<dbReference type="Proteomes" id="UP000535543">
    <property type="component" value="Unassembled WGS sequence"/>
</dbReference>
<keyword evidence="6" id="KW-1185">Reference proteome</keyword>
<dbReference type="InterPro" id="IPR011711">
    <property type="entry name" value="GntR_C"/>
</dbReference>
<evidence type="ECO:0000259" key="4">
    <source>
        <dbReference type="PROSITE" id="PS50949"/>
    </source>
</evidence>
<dbReference type="Pfam" id="PF07729">
    <property type="entry name" value="FCD"/>
    <property type="match status" value="1"/>
</dbReference>
<dbReference type="InterPro" id="IPR008920">
    <property type="entry name" value="TF_FadR/GntR_C"/>
</dbReference>
<dbReference type="Gene3D" id="1.20.120.530">
    <property type="entry name" value="GntR ligand-binding domain-like"/>
    <property type="match status" value="1"/>
</dbReference>